<dbReference type="InterPro" id="IPR025337">
    <property type="entry name" value="Questin_oxidase-like"/>
</dbReference>
<name>A0A067Q282_9AGAM</name>
<dbReference type="OrthoDB" id="10004862at2759"/>
<gene>
    <name evidence="2" type="ORF">JAAARDRAFT_45728</name>
</gene>
<evidence type="ECO:0008006" key="4">
    <source>
        <dbReference type="Google" id="ProtNLM"/>
    </source>
</evidence>
<dbReference type="Proteomes" id="UP000027265">
    <property type="component" value="Unassembled WGS sequence"/>
</dbReference>
<evidence type="ECO:0000313" key="2">
    <source>
        <dbReference type="EMBL" id="KDQ61069.1"/>
    </source>
</evidence>
<dbReference type="GO" id="GO:0016491">
    <property type="term" value="F:oxidoreductase activity"/>
    <property type="evidence" value="ECO:0007669"/>
    <property type="project" value="UniProtKB-KW"/>
</dbReference>
<organism evidence="2 3">
    <name type="scientific">Jaapia argillacea MUCL 33604</name>
    <dbReference type="NCBI Taxonomy" id="933084"/>
    <lineage>
        <taxon>Eukaryota</taxon>
        <taxon>Fungi</taxon>
        <taxon>Dikarya</taxon>
        <taxon>Basidiomycota</taxon>
        <taxon>Agaricomycotina</taxon>
        <taxon>Agaricomycetes</taxon>
        <taxon>Agaricomycetidae</taxon>
        <taxon>Jaapiales</taxon>
        <taxon>Jaapiaceae</taxon>
        <taxon>Jaapia</taxon>
    </lineage>
</organism>
<reference evidence="3" key="1">
    <citation type="journal article" date="2014" name="Proc. Natl. Acad. Sci. U.S.A.">
        <title>Extensive sampling of basidiomycete genomes demonstrates inadequacy of the white-rot/brown-rot paradigm for wood decay fungi.</title>
        <authorList>
            <person name="Riley R."/>
            <person name="Salamov A.A."/>
            <person name="Brown D.W."/>
            <person name="Nagy L.G."/>
            <person name="Floudas D."/>
            <person name="Held B.W."/>
            <person name="Levasseur A."/>
            <person name="Lombard V."/>
            <person name="Morin E."/>
            <person name="Otillar R."/>
            <person name="Lindquist E.A."/>
            <person name="Sun H."/>
            <person name="LaButti K.M."/>
            <person name="Schmutz J."/>
            <person name="Jabbour D."/>
            <person name="Luo H."/>
            <person name="Baker S.E."/>
            <person name="Pisabarro A.G."/>
            <person name="Walton J.D."/>
            <person name="Blanchette R.A."/>
            <person name="Henrissat B."/>
            <person name="Martin F."/>
            <person name="Cullen D."/>
            <person name="Hibbett D.S."/>
            <person name="Grigoriev I.V."/>
        </authorList>
    </citation>
    <scope>NUCLEOTIDE SEQUENCE [LARGE SCALE GENOMIC DNA]</scope>
    <source>
        <strain evidence="3">MUCL 33604</strain>
    </source>
</reference>
<proteinExistence type="predicted"/>
<protein>
    <recommendedName>
        <fullName evidence="4">Oxidoreductase AflY</fullName>
    </recommendedName>
</protein>
<sequence length="497" mass="54347">MASSLPATVNHGILNFPGGTPESKATIERLLAEDREKHHCFFGKIGLHNHLSHHLLASYDLGAPTKLLEATYQAEATNQSPIHLADRAKGLVEQQPIKITADNWTEYLGQEKYYARYVEFYTAEVSARGAAEALETLVFSPAANRDGALMLLRFVGGAAHPFIQTGTPRISQYGVEFGSDAMVAQALAQTAVHKPFVPELFDVSSDTDALPNVNAQTPVGQPLLAILRQVYDSDILKPVMPYDNNALLSARIRDASMDGRPAEIRRLSALWGVHCQLQPHEFDKKVEELFWVATLLMAGTSKPGRKPRLDFFLMHILNATLFLPSLLKAIPNPESKAKLLNAYLPVILMYVEVRGRPRIDPELTMSYTSTPQPPEATAHLNPHPSGYGNPLDLDFINPWPAIISSVLHAPDAHTVKAIRALYYAAQHYGSTPAGDVPGAVDKQGKETHNGIGKLDGTVFVRAAGVVMDQLGWVTHGQPAGKWDASALGWDDAWKNGD</sequence>
<dbReference type="PANTHER" id="PTHR35870">
    <property type="entry name" value="PROTEIN, PUTATIVE (AFU_ORTHOLOGUE AFUA_5G03330)-RELATED"/>
    <property type="match status" value="1"/>
</dbReference>
<dbReference type="HOGENOM" id="CLU_019145_2_1_1"/>
<dbReference type="EMBL" id="KL197713">
    <property type="protein sequence ID" value="KDQ61069.1"/>
    <property type="molecule type" value="Genomic_DNA"/>
</dbReference>
<evidence type="ECO:0000313" key="3">
    <source>
        <dbReference type="Proteomes" id="UP000027265"/>
    </source>
</evidence>
<dbReference type="AlphaFoldDB" id="A0A067Q282"/>
<dbReference type="PANTHER" id="PTHR35870:SF1">
    <property type="entry name" value="PROTEIN, PUTATIVE (AFU_ORTHOLOGUE AFUA_5G03330)-RELATED"/>
    <property type="match status" value="1"/>
</dbReference>
<evidence type="ECO:0000256" key="1">
    <source>
        <dbReference type="ARBA" id="ARBA00023002"/>
    </source>
</evidence>
<dbReference type="InParanoid" id="A0A067Q282"/>
<dbReference type="Pfam" id="PF14027">
    <property type="entry name" value="Questin_oxidase"/>
    <property type="match status" value="1"/>
</dbReference>
<dbReference type="STRING" id="933084.A0A067Q282"/>
<keyword evidence="1" id="KW-0560">Oxidoreductase</keyword>
<keyword evidence="3" id="KW-1185">Reference proteome</keyword>
<accession>A0A067Q282</accession>